<dbReference type="AlphaFoldDB" id="A0A9E2L650"/>
<dbReference type="EMBL" id="JAHLFU010000131">
    <property type="protein sequence ID" value="MBU3853396.1"/>
    <property type="molecule type" value="Genomic_DNA"/>
</dbReference>
<evidence type="ECO:0000256" key="3">
    <source>
        <dbReference type="ARBA" id="ARBA00022801"/>
    </source>
</evidence>
<dbReference type="PROSITE" id="PS01091">
    <property type="entry name" value="TATD_3"/>
    <property type="match status" value="1"/>
</dbReference>
<feature type="binding site" evidence="4">
    <location>
        <position position="96"/>
    </location>
    <ligand>
        <name>a divalent metal cation</name>
        <dbReference type="ChEBI" id="CHEBI:60240"/>
        <label>1</label>
    </ligand>
</feature>
<dbReference type="Gene3D" id="3.20.20.140">
    <property type="entry name" value="Metal-dependent hydrolases"/>
    <property type="match status" value="1"/>
</dbReference>
<reference evidence="5" key="1">
    <citation type="journal article" date="2021" name="PeerJ">
        <title>Extensive microbial diversity within the chicken gut microbiome revealed by metagenomics and culture.</title>
        <authorList>
            <person name="Gilroy R."/>
            <person name="Ravi A."/>
            <person name="Getino M."/>
            <person name="Pursley I."/>
            <person name="Horton D.L."/>
            <person name="Alikhan N.F."/>
            <person name="Baker D."/>
            <person name="Gharbi K."/>
            <person name="Hall N."/>
            <person name="Watson M."/>
            <person name="Adriaenssens E.M."/>
            <person name="Foster-Nyarko E."/>
            <person name="Jarju S."/>
            <person name="Secka A."/>
            <person name="Antonio M."/>
            <person name="Oren A."/>
            <person name="Chaudhuri R.R."/>
            <person name="La Ragione R."/>
            <person name="Hildebrand F."/>
            <person name="Pallen M.J."/>
        </authorList>
    </citation>
    <scope>NUCLEOTIDE SEQUENCE</scope>
    <source>
        <strain evidence="5">G3-2149</strain>
    </source>
</reference>
<dbReference type="FunFam" id="3.20.20.140:FF:000005">
    <property type="entry name" value="TatD family hydrolase"/>
    <property type="match status" value="1"/>
</dbReference>
<dbReference type="GO" id="GO:0005829">
    <property type="term" value="C:cytosol"/>
    <property type="evidence" value="ECO:0007669"/>
    <property type="project" value="TreeGrafter"/>
</dbReference>
<dbReference type="InterPro" id="IPR032466">
    <property type="entry name" value="Metal_Hydrolase"/>
</dbReference>
<organism evidence="5 6">
    <name type="scientific">Candidatus Paraprevotella stercoravium</name>
    <dbReference type="NCBI Taxonomy" id="2838725"/>
    <lineage>
        <taxon>Bacteria</taxon>
        <taxon>Pseudomonadati</taxon>
        <taxon>Bacteroidota</taxon>
        <taxon>Bacteroidia</taxon>
        <taxon>Bacteroidales</taxon>
        <taxon>Prevotellaceae</taxon>
        <taxon>Paraprevotella</taxon>
    </lineage>
</organism>
<comment type="caution">
    <text evidence="5">The sequence shown here is derived from an EMBL/GenBank/DDBJ whole genome shotgun (WGS) entry which is preliminary data.</text>
</comment>
<keyword evidence="3 5" id="KW-0378">Hydrolase</keyword>
<dbReference type="NCBIfam" id="TIGR00010">
    <property type="entry name" value="YchF/TatD family DNA exonuclease"/>
    <property type="match status" value="1"/>
</dbReference>
<dbReference type="SUPFAM" id="SSF51556">
    <property type="entry name" value="Metallo-dependent hydrolases"/>
    <property type="match status" value="1"/>
</dbReference>
<evidence type="ECO:0000313" key="6">
    <source>
        <dbReference type="Proteomes" id="UP000823865"/>
    </source>
</evidence>
<dbReference type="PANTHER" id="PTHR46124">
    <property type="entry name" value="D-AMINOACYL-TRNA DEACYLASE"/>
    <property type="match status" value="1"/>
</dbReference>
<keyword evidence="2 4" id="KW-0479">Metal-binding</keyword>
<dbReference type="CDD" id="cd01310">
    <property type="entry name" value="TatD_DNAse"/>
    <property type="match status" value="1"/>
</dbReference>
<dbReference type="Pfam" id="PF01026">
    <property type="entry name" value="TatD_DNase"/>
    <property type="match status" value="1"/>
</dbReference>
<sequence>MYIIDTHAHLYGDEFTEDIDLVLERARQNGVGKIFLPNIDKASISALNALAERNPGFLYPMMGLHPTDLDQDYQQVLRHMETLVATPGHPYIGIGEVGLDYYWDDSMKREQLAAFDFQVQLSLKYGLPLMIHSRSAHADLVRVLREYREEPLRGVFHSFVGTPDEAAELLDFKGFVLGINGIVTFKKSDLPETLLAAVPLERLVLETDAPYLAPVPYRGKRNESAYLPYVVQKLSQIYEVAESEVIRCTTEAALEIFDRVEA</sequence>
<feature type="binding site" evidence="4">
    <location>
        <position position="157"/>
    </location>
    <ligand>
        <name>a divalent metal cation</name>
        <dbReference type="ChEBI" id="CHEBI:60240"/>
        <label>2</label>
    </ligand>
</feature>
<name>A0A9E2L650_9BACT</name>
<feature type="binding site" evidence="4">
    <location>
        <position position="7"/>
    </location>
    <ligand>
        <name>a divalent metal cation</name>
        <dbReference type="ChEBI" id="CHEBI:60240"/>
        <label>1</label>
    </ligand>
</feature>
<gene>
    <name evidence="5" type="ORF">H9789_06180</name>
</gene>
<dbReference type="InterPro" id="IPR001130">
    <property type="entry name" value="TatD-like"/>
</dbReference>
<dbReference type="PANTHER" id="PTHR46124:SF4">
    <property type="entry name" value="HYDROLASE TATD"/>
    <property type="match status" value="1"/>
</dbReference>
<evidence type="ECO:0000256" key="4">
    <source>
        <dbReference type="PIRSR" id="PIRSR005902-1"/>
    </source>
</evidence>
<accession>A0A9E2L650</accession>
<proteinExistence type="inferred from homology"/>
<feature type="binding site" evidence="4">
    <location>
        <position position="132"/>
    </location>
    <ligand>
        <name>a divalent metal cation</name>
        <dbReference type="ChEBI" id="CHEBI:60240"/>
        <label>2</label>
    </ligand>
</feature>
<dbReference type="GO" id="GO:0004536">
    <property type="term" value="F:DNA nuclease activity"/>
    <property type="evidence" value="ECO:0007669"/>
    <property type="project" value="InterPro"/>
</dbReference>
<dbReference type="PIRSF" id="PIRSF005902">
    <property type="entry name" value="DNase_TatD"/>
    <property type="match status" value="1"/>
</dbReference>
<dbReference type="InterPro" id="IPR015991">
    <property type="entry name" value="TatD/YcfH-like"/>
</dbReference>
<evidence type="ECO:0000256" key="1">
    <source>
        <dbReference type="ARBA" id="ARBA00009275"/>
    </source>
</evidence>
<evidence type="ECO:0000313" key="5">
    <source>
        <dbReference type="EMBL" id="MBU3853396.1"/>
    </source>
</evidence>
<dbReference type="Proteomes" id="UP000823865">
    <property type="component" value="Unassembled WGS sequence"/>
</dbReference>
<reference evidence="5" key="2">
    <citation type="submission" date="2021-04" db="EMBL/GenBank/DDBJ databases">
        <authorList>
            <person name="Gilroy R."/>
        </authorList>
    </citation>
    <scope>NUCLEOTIDE SEQUENCE</scope>
    <source>
        <strain evidence="5">G3-2149</strain>
    </source>
</reference>
<dbReference type="GO" id="GO:0046872">
    <property type="term" value="F:metal ion binding"/>
    <property type="evidence" value="ECO:0007669"/>
    <property type="project" value="UniProtKB-KW"/>
</dbReference>
<feature type="binding site" evidence="4">
    <location>
        <position position="208"/>
    </location>
    <ligand>
        <name>a divalent metal cation</name>
        <dbReference type="ChEBI" id="CHEBI:60240"/>
        <label>1</label>
    </ligand>
</feature>
<dbReference type="InterPro" id="IPR018228">
    <property type="entry name" value="DNase_TatD-rel_CS"/>
</dbReference>
<evidence type="ECO:0000256" key="2">
    <source>
        <dbReference type="ARBA" id="ARBA00022723"/>
    </source>
</evidence>
<dbReference type="GO" id="GO:0016788">
    <property type="term" value="F:hydrolase activity, acting on ester bonds"/>
    <property type="evidence" value="ECO:0007669"/>
    <property type="project" value="InterPro"/>
</dbReference>
<protein>
    <submittedName>
        <fullName evidence="5">TatD family hydrolase</fullName>
    </submittedName>
</protein>
<feature type="binding site" evidence="4">
    <location>
        <position position="9"/>
    </location>
    <ligand>
        <name>a divalent metal cation</name>
        <dbReference type="ChEBI" id="CHEBI:60240"/>
        <label>1</label>
    </ligand>
</feature>
<comment type="similarity">
    <text evidence="1">Belongs to the metallo-dependent hydrolases superfamily. TatD-type hydrolase family.</text>
</comment>